<sequence>MTDLNVDFQAIANTIMPNIDYEIEDFQYYTWRITGWKELEKRITSPEFDAGNWKWRILLFPVGNNNTDCVSIYLDFADLEEVSDDWYCCVQFALFLWNPYDPSLFVSHHAHHRFTTKESDWGFTRFYDLRKLFVPTANNARSLIEHDACNITALVRIIKDPTGVLWRDLTNYDSKKETGYVGLKDQDAINYLNAELQLLYSIKYFRKAIYQILTEDDEPNKSIPLAMQRIFYQLQVSDTPVETTELTKSIGLDSLDGYMQYDIQEFDRMLLDCLENKMKNTYADGAISKLFSGEMKNYVRCVNVDYESSCIEDYYDIQIKVKGCKTLNDSFQEYIREEFCVGNNKYQTETYGLQDAKKGVIFESFPSINGRHEYPMEIDLQEYLSLDSDKSKPHNYLLHGKEWQMFDDDTITPVTDKEVLENNYGGNDHTVAGYMTAYSLIYIRESDIDFVLSPILAEDIPEHLKSRLNEEKTLHEQKKKESEVRHLYLPIKVITPEIFESHQGFDLANIEDRQYPISEVQQFNVLKSETYRTFKTMVAKKIRIPVEQIRFWILVSRQNKTLRPDTPLTESFLGMTMEEIHTKFAPRQLDLKLFLEVADKQINGETWFPTIVNDPHILVFIKYFDTDRQSLKGFCYLYVRKFGKVGDIIPILCEKKHFPPGTSLNIYEEIKPNMIESMKPKLTFQQSEIQDGDVICFQKALTEHEIQHTAADVICDIPKFYDSLLMCVVVRFKPKYKDREPKSEFELTLNKRNTYDEVAKSVAAFLITDPLKVQFGTAHPTTGAYKAAIIKSAANQTLLEMLQTAYLPSLLNLLYYEILDINTAELETNMFFKVYWLGTSIMKEEVITVLLPKTAVINEILKVIVQKLSLPIPTSSIRLYDALHFKIQNEYDIDDPIDIIQEQVTLYAEEIPQDEIELGADDKIIHVFHFTKEPLCAHGIPFKFVLKADEPFSKAKLRLQLRLGMSDKDFSKVKIAIVQAESYTDHEYIDDDDLVLSKYEFDDDQFLGLDYLETKTERAGMVGSEKAIFIRE</sequence>
<dbReference type="PROSITE" id="PS50235">
    <property type="entry name" value="USP_3"/>
    <property type="match status" value="1"/>
</dbReference>
<evidence type="ECO:0000313" key="11">
    <source>
        <dbReference type="Proteomes" id="UP000789759"/>
    </source>
</evidence>
<keyword evidence="6" id="KW-0378">Hydrolase</keyword>
<dbReference type="InterPro" id="IPR024729">
    <property type="entry name" value="USP7_ICP0-binding_dom"/>
</dbReference>
<dbReference type="GO" id="GO:0005634">
    <property type="term" value="C:nucleus"/>
    <property type="evidence" value="ECO:0007669"/>
    <property type="project" value="TreeGrafter"/>
</dbReference>
<dbReference type="GO" id="GO:0005829">
    <property type="term" value="C:cytosol"/>
    <property type="evidence" value="ECO:0007669"/>
    <property type="project" value="TreeGrafter"/>
</dbReference>
<dbReference type="Pfam" id="PF00443">
    <property type="entry name" value="UCH"/>
    <property type="match status" value="1"/>
</dbReference>
<evidence type="ECO:0000256" key="6">
    <source>
        <dbReference type="ARBA" id="ARBA00022801"/>
    </source>
</evidence>
<dbReference type="Proteomes" id="UP000789759">
    <property type="component" value="Unassembled WGS sequence"/>
</dbReference>
<gene>
    <name evidence="10" type="ORF">CPELLU_LOCUS1409</name>
</gene>
<name>A0A9N8WCS5_9GLOM</name>
<dbReference type="PANTHER" id="PTHR24006">
    <property type="entry name" value="UBIQUITIN CARBOXYL-TERMINAL HYDROLASE"/>
    <property type="match status" value="1"/>
</dbReference>
<dbReference type="InterPro" id="IPR028889">
    <property type="entry name" value="USP"/>
</dbReference>
<dbReference type="FunFam" id="2.60.210.10:FF:000011">
    <property type="entry name" value="Ubiquitin carboxyl-terminal hydrolase 7"/>
    <property type="match status" value="1"/>
</dbReference>
<dbReference type="GO" id="GO:0016579">
    <property type="term" value="P:protein deubiquitination"/>
    <property type="evidence" value="ECO:0007669"/>
    <property type="project" value="InterPro"/>
</dbReference>
<dbReference type="GO" id="GO:0006508">
    <property type="term" value="P:proteolysis"/>
    <property type="evidence" value="ECO:0007669"/>
    <property type="project" value="UniProtKB-KW"/>
</dbReference>
<dbReference type="PROSITE" id="PS50144">
    <property type="entry name" value="MATH"/>
    <property type="match status" value="1"/>
</dbReference>
<dbReference type="Pfam" id="PF14533">
    <property type="entry name" value="USP7_C2"/>
    <property type="match status" value="1"/>
</dbReference>
<evidence type="ECO:0000256" key="7">
    <source>
        <dbReference type="ARBA" id="ARBA00022807"/>
    </source>
</evidence>
<protein>
    <recommendedName>
        <fullName evidence="3">ubiquitinyl hydrolase 1</fullName>
        <ecNumber evidence="3">3.4.19.12</ecNumber>
    </recommendedName>
</protein>
<dbReference type="OrthoDB" id="289038at2759"/>
<dbReference type="InterPro" id="IPR029346">
    <property type="entry name" value="USP_C"/>
</dbReference>
<dbReference type="EC" id="3.4.19.12" evidence="3"/>
<comment type="catalytic activity">
    <reaction evidence="1">
        <text>Thiol-dependent hydrolysis of ester, thioester, amide, peptide and isopeptide bonds formed by the C-terminal Gly of ubiquitin (a 76-residue protein attached to proteins as an intracellular targeting signal).</text>
        <dbReference type="EC" id="3.4.19.12"/>
    </reaction>
</comment>
<organism evidence="10 11">
    <name type="scientific">Cetraspora pellucida</name>
    <dbReference type="NCBI Taxonomy" id="1433469"/>
    <lineage>
        <taxon>Eukaryota</taxon>
        <taxon>Fungi</taxon>
        <taxon>Fungi incertae sedis</taxon>
        <taxon>Mucoromycota</taxon>
        <taxon>Glomeromycotina</taxon>
        <taxon>Glomeromycetes</taxon>
        <taxon>Diversisporales</taxon>
        <taxon>Gigasporaceae</taxon>
        <taxon>Cetraspora</taxon>
    </lineage>
</organism>
<feature type="domain" description="USP" evidence="9">
    <location>
        <begin position="181"/>
        <end position="445"/>
    </location>
</feature>
<keyword evidence="7" id="KW-0788">Thiol protease</keyword>
<dbReference type="SMART" id="SM00061">
    <property type="entry name" value="MATH"/>
    <property type="match status" value="1"/>
</dbReference>
<comment type="similarity">
    <text evidence="2">Belongs to the peptidase C19 family.</text>
</comment>
<dbReference type="InterPro" id="IPR008974">
    <property type="entry name" value="TRAF-like"/>
</dbReference>
<accession>A0A9N8WCS5</accession>
<evidence type="ECO:0000256" key="1">
    <source>
        <dbReference type="ARBA" id="ARBA00000707"/>
    </source>
</evidence>
<keyword evidence="5" id="KW-0833">Ubl conjugation pathway</keyword>
<dbReference type="PANTHER" id="PTHR24006:SF644">
    <property type="entry name" value="UBIQUITIN CARBOXYL-TERMINAL HYDROLASE 7"/>
    <property type="match status" value="1"/>
</dbReference>
<evidence type="ECO:0000313" key="10">
    <source>
        <dbReference type="EMBL" id="CAG8478545.1"/>
    </source>
</evidence>
<dbReference type="InterPro" id="IPR050164">
    <property type="entry name" value="Peptidase_C19"/>
</dbReference>
<feature type="domain" description="MATH" evidence="8">
    <location>
        <begin position="26"/>
        <end position="155"/>
    </location>
</feature>
<proteinExistence type="inferred from homology"/>
<evidence type="ECO:0000256" key="4">
    <source>
        <dbReference type="ARBA" id="ARBA00022670"/>
    </source>
</evidence>
<comment type="caution">
    <text evidence="10">The sequence shown here is derived from an EMBL/GenBank/DDBJ whole genome shotgun (WGS) entry which is preliminary data.</text>
</comment>
<dbReference type="InterPro" id="IPR002083">
    <property type="entry name" value="MATH/TRAF_dom"/>
</dbReference>
<dbReference type="SUPFAM" id="SSF49599">
    <property type="entry name" value="TRAF domain-like"/>
    <property type="match status" value="1"/>
</dbReference>
<dbReference type="Pfam" id="PF22486">
    <property type="entry name" value="MATH_2"/>
    <property type="match status" value="1"/>
</dbReference>
<evidence type="ECO:0000259" key="8">
    <source>
        <dbReference type="PROSITE" id="PS50144"/>
    </source>
</evidence>
<dbReference type="InterPro" id="IPR038765">
    <property type="entry name" value="Papain-like_cys_pep_sf"/>
</dbReference>
<reference evidence="10" key="1">
    <citation type="submission" date="2021-06" db="EMBL/GenBank/DDBJ databases">
        <authorList>
            <person name="Kallberg Y."/>
            <person name="Tangrot J."/>
            <person name="Rosling A."/>
        </authorList>
    </citation>
    <scope>NUCLEOTIDE SEQUENCE</scope>
    <source>
        <strain evidence="10">FL966</strain>
    </source>
</reference>
<keyword evidence="4" id="KW-0645">Protease</keyword>
<dbReference type="GO" id="GO:0031647">
    <property type="term" value="P:regulation of protein stability"/>
    <property type="evidence" value="ECO:0007669"/>
    <property type="project" value="TreeGrafter"/>
</dbReference>
<evidence type="ECO:0000256" key="3">
    <source>
        <dbReference type="ARBA" id="ARBA00012759"/>
    </source>
</evidence>
<dbReference type="SUPFAM" id="SSF54001">
    <property type="entry name" value="Cysteine proteinases"/>
    <property type="match status" value="1"/>
</dbReference>
<evidence type="ECO:0000256" key="2">
    <source>
        <dbReference type="ARBA" id="ARBA00009085"/>
    </source>
</evidence>
<dbReference type="Pfam" id="PF12436">
    <property type="entry name" value="USP7_ICP0_bdg"/>
    <property type="match status" value="1"/>
</dbReference>
<evidence type="ECO:0000256" key="5">
    <source>
        <dbReference type="ARBA" id="ARBA00022786"/>
    </source>
</evidence>
<dbReference type="GO" id="GO:0004843">
    <property type="term" value="F:cysteine-type deubiquitinase activity"/>
    <property type="evidence" value="ECO:0007669"/>
    <property type="project" value="UniProtKB-EC"/>
</dbReference>
<dbReference type="Gene3D" id="3.10.20.90">
    <property type="entry name" value="Phosphatidylinositol 3-kinase Catalytic Subunit, Chain A, domain 1"/>
    <property type="match status" value="2"/>
</dbReference>
<keyword evidence="11" id="KW-1185">Reference proteome</keyword>
<dbReference type="EMBL" id="CAJVQA010000515">
    <property type="protein sequence ID" value="CAG8478545.1"/>
    <property type="molecule type" value="Genomic_DNA"/>
</dbReference>
<evidence type="ECO:0000259" key="9">
    <source>
        <dbReference type="PROSITE" id="PS50235"/>
    </source>
</evidence>
<dbReference type="AlphaFoldDB" id="A0A9N8WCS5"/>
<dbReference type="InterPro" id="IPR001394">
    <property type="entry name" value="Peptidase_C19_UCH"/>
</dbReference>
<dbReference type="Gene3D" id="2.60.210.10">
    <property type="entry name" value="Apoptosis, Tumor Necrosis Factor Receptor Associated Protein 2, Chain A"/>
    <property type="match status" value="1"/>
</dbReference>
<dbReference type="Gene3D" id="3.90.70.10">
    <property type="entry name" value="Cysteine proteinases"/>
    <property type="match status" value="1"/>
</dbReference>